<evidence type="ECO:0000313" key="2">
    <source>
        <dbReference type="Proteomes" id="UP001374584"/>
    </source>
</evidence>
<reference evidence="1 2" key="1">
    <citation type="submission" date="2024-01" db="EMBL/GenBank/DDBJ databases">
        <title>The genomes of 5 underutilized Papilionoideae crops provide insights into root nodulation and disease resistanc.</title>
        <authorList>
            <person name="Jiang F."/>
        </authorList>
    </citation>
    <scope>NUCLEOTIDE SEQUENCE [LARGE SCALE GENOMIC DNA]</scope>
    <source>
        <strain evidence="1">JINMINGXINNONG_FW02</strain>
        <tissue evidence="1">Leaves</tissue>
    </source>
</reference>
<dbReference type="EMBL" id="JAYMYR010000006">
    <property type="protein sequence ID" value="KAK7358011.1"/>
    <property type="molecule type" value="Genomic_DNA"/>
</dbReference>
<accession>A0AAN9R3Z2</accession>
<keyword evidence="2" id="KW-1185">Reference proteome</keyword>
<organism evidence="1 2">
    <name type="scientific">Phaseolus coccineus</name>
    <name type="common">Scarlet runner bean</name>
    <name type="synonym">Phaseolus multiflorus</name>
    <dbReference type="NCBI Taxonomy" id="3886"/>
    <lineage>
        <taxon>Eukaryota</taxon>
        <taxon>Viridiplantae</taxon>
        <taxon>Streptophyta</taxon>
        <taxon>Embryophyta</taxon>
        <taxon>Tracheophyta</taxon>
        <taxon>Spermatophyta</taxon>
        <taxon>Magnoliopsida</taxon>
        <taxon>eudicotyledons</taxon>
        <taxon>Gunneridae</taxon>
        <taxon>Pentapetalae</taxon>
        <taxon>rosids</taxon>
        <taxon>fabids</taxon>
        <taxon>Fabales</taxon>
        <taxon>Fabaceae</taxon>
        <taxon>Papilionoideae</taxon>
        <taxon>50 kb inversion clade</taxon>
        <taxon>NPAAA clade</taxon>
        <taxon>indigoferoid/millettioid clade</taxon>
        <taxon>Phaseoleae</taxon>
        <taxon>Phaseolus</taxon>
    </lineage>
</organism>
<name>A0AAN9R3Z2_PHACN</name>
<sequence>MSQMKNQNQNLPLVPQSGAGVKPFSIRQYVLACRHRNISQNWPYEEKHLQLCLKSGLMEKEILPPLEPGKASHDEPLKGFTKMHSPNDDNNKETDSCNAEVPQDIDDDCNYKVSNYPHEEGNYSNHQNACNDSAKFSQPGNTCTLSSSTNFHDNSPLLPSSKAVKYKRKRRKGKCKKRFMVDILAVAQHSTLEEIDGVKKFCYAETVVVEGCQQALPFQNISRAEAAGEDSCRKGGSEDDGMANGDVTSKGHWFLSLSSVDVM</sequence>
<evidence type="ECO:0000313" key="1">
    <source>
        <dbReference type="EMBL" id="KAK7358011.1"/>
    </source>
</evidence>
<dbReference type="PANTHER" id="PTHR35767">
    <property type="entry name" value="HAPLESS PROTEIN"/>
    <property type="match status" value="1"/>
</dbReference>
<dbReference type="Proteomes" id="UP001374584">
    <property type="component" value="Unassembled WGS sequence"/>
</dbReference>
<protein>
    <submittedName>
        <fullName evidence="1">Uncharacterized protein</fullName>
    </submittedName>
</protein>
<proteinExistence type="predicted"/>
<gene>
    <name evidence="1" type="ORF">VNO80_17310</name>
</gene>
<dbReference type="PANTHER" id="PTHR35767:SF11">
    <property type="match status" value="1"/>
</dbReference>
<comment type="caution">
    <text evidence="1">The sequence shown here is derived from an EMBL/GenBank/DDBJ whole genome shotgun (WGS) entry which is preliminary data.</text>
</comment>
<dbReference type="AlphaFoldDB" id="A0AAN9R3Z2"/>